<dbReference type="Pfam" id="PF24645">
    <property type="entry name" value="DUF7639"/>
    <property type="match status" value="1"/>
</dbReference>
<organism evidence="3 4">
    <name type="scientific">Mameliella alba</name>
    <dbReference type="NCBI Taxonomy" id="561184"/>
    <lineage>
        <taxon>Bacteria</taxon>
        <taxon>Pseudomonadati</taxon>
        <taxon>Pseudomonadota</taxon>
        <taxon>Alphaproteobacteria</taxon>
        <taxon>Rhodobacterales</taxon>
        <taxon>Roseobacteraceae</taxon>
        <taxon>Mameliella</taxon>
    </lineage>
</organism>
<dbReference type="InterPro" id="IPR056056">
    <property type="entry name" value="DUF7639"/>
</dbReference>
<keyword evidence="4" id="KW-1185">Reference proteome</keyword>
<dbReference type="RefSeq" id="WP_043139643.1">
    <property type="nucleotide sequence ID" value="NZ_JSUQ01000006.1"/>
</dbReference>
<evidence type="ECO:0000259" key="1">
    <source>
        <dbReference type="Pfam" id="PF24644"/>
    </source>
</evidence>
<sequence>MKASELTRRQATRTIDGLSFPVIQRIGDYHLVDMTVFEDGLIEAPDLMDLAMFEEDVRKGRVRTSIPDGEPLRLGRSGLLDLEQGDWTLTPDALVERVYGLLAELNPDLDNLTDLQGSASHVVDGRLRWKQNRTRSTPWCEAEPDSDQDRHPGKWLWAFERGGESIDLVQLVLFRNDALTVTGSGGTRSVSLDDFEVELGQGRYDFPREGDRVTIRGLGAATCAYAAPGPCSGEALIGELRESGRELRGEPTSFHVCRSAADAYWAEPTEENLETLRRTYEAVPPHLRRYCGDMDDKDVPIRKVLYGDSRV</sequence>
<dbReference type="OrthoDB" id="643483at2"/>
<evidence type="ECO:0000259" key="2">
    <source>
        <dbReference type="Pfam" id="PF24645"/>
    </source>
</evidence>
<feature type="domain" description="DUF7638" evidence="1">
    <location>
        <begin position="8"/>
        <end position="108"/>
    </location>
</feature>
<reference evidence="3 4" key="1">
    <citation type="submission" date="2014-10" db="EMBL/GenBank/DDBJ databases">
        <title>Genome sequence of Ponticoccus sp. strain UMTAT08 isolated from clonal culture of toxic dinoflagellate Alexandrium tamiyavanichii.</title>
        <authorList>
            <person name="Gan H.Y."/>
            <person name="Muhd D.-D."/>
            <person name="Mohd Noor M.E."/>
            <person name="Yeong Y.S."/>
            <person name="Usup G."/>
        </authorList>
    </citation>
    <scope>NUCLEOTIDE SEQUENCE [LARGE SCALE GENOMIC DNA]</scope>
    <source>
        <strain evidence="3 4">UMTAT08</strain>
    </source>
</reference>
<accession>A0A0B3S3U4</accession>
<proteinExistence type="predicted"/>
<dbReference type="AlphaFoldDB" id="A0A0B3S3U4"/>
<feature type="domain" description="DUF7639" evidence="2">
    <location>
        <begin position="252"/>
        <end position="307"/>
    </location>
</feature>
<evidence type="ECO:0000313" key="3">
    <source>
        <dbReference type="EMBL" id="KHQ53668.1"/>
    </source>
</evidence>
<dbReference type="Pfam" id="PF24644">
    <property type="entry name" value="DUF7638"/>
    <property type="match status" value="1"/>
</dbReference>
<dbReference type="Proteomes" id="UP000030960">
    <property type="component" value="Unassembled WGS sequence"/>
</dbReference>
<gene>
    <name evidence="3" type="ORF">OA50_01656</name>
</gene>
<evidence type="ECO:0000313" key="4">
    <source>
        <dbReference type="Proteomes" id="UP000030960"/>
    </source>
</evidence>
<name>A0A0B3S3U4_9RHOB</name>
<protein>
    <submittedName>
        <fullName evidence="3">Uncharacterized protein</fullName>
    </submittedName>
</protein>
<dbReference type="EMBL" id="JSUQ01000006">
    <property type="protein sequence ID" value="KHQ53668.1"/>
    <property type="molecule type" value="Genomic_DNA"/>
</dbReference>
<comment type="caution">
    <text evidence="3">The sequence shown here is derived from an EMBL/GenBank/DDBJ whole genome shotgun (WGS) entry which is preliminary data.</text>
</comment>
<dbReference type="InterPro" id="IPR056055">
    <property type="entry name" value="DUF7638"/>
</dbReference>